<reference evidence="2 3" key="1">
    <citation type="journal article" date="2021" name="bioRxiv">
        <title>The Gossypium anomalum genome as a resource for cotton improvement and evolutionary analysis of hybrid incompatibility.</title>
        <authorList>
            <person name="Grover C.E."/>
            <person name="Yuan D."/>
            <person name="Arick M.A."/>
            <person name="Miller E.R."/>
            <person name="Hu G."/>
            <person name="Peterson D.G."/>
            <person name="Wendel J.F."/>
            <person name="Udall J.A."/>
        </authorList>
    </citation>
    <scope>NUCLEOTIDE SEQUENCE [LARGE SCALE GENOMIC DNA]</scope>
    <source>
        <strain evidence="2">JFW-Udall</strain>
        <tissue evidence="2">Leaf</tissue>
    </source>
</reference>
<dbReference type="Proteomes" id="UP000701853">
    <property type="component" value="Chromosome 9"/>
</dbReference>
<feature type="transmembrane region" description="Helical" evidence="1">
    <location>
        <begin position="73"/>
        <end position="94"/>
    </location>
</feature>
<keyword evidence="1" id="KW-0812">Transmembrane</keyword>
<evidence type="ECO:0000256" key="1">
    <source>
        <dbReference type="SAM" id="Phobius"/>
    </source>
</evidence>
<evidence type="ECO:0000313" key="2">
    <source>
        <dbReference type="EMBL" id="KAG8484005.1"/>
    </source>
</evidence>
<accession>A0A8J5YQ73</accession>
<dbReference type="OrthoDB" id="10282249at2759"/>
<dbReference type="AlphaFoldDB" id="A0A8J5YQ73"/>
<name>A0A8J5YQ73_9ROSI</name>
<gene>
    <name evidence="2" type="ORF">CXB51_023557</name>
</gene>
<keyword evidence="3" id="KW-1185">Reference proteome</keyword>
<protein>
    <submittedName>
        <fullName evidence="2">Uncharacterized protein</fullName>
    </submittedName>
</protein>
<keyword evidence="1" id="KW-1133">Transmembrane helix</keyword>
<evidence type="ECO:0000313" key="3">
    <source>
        <dbReference type="Proteomes" id="UP000701853"/>
    </source>
</evidence>
<keyword evidence="1" id="KW-0472">Membrane</keyword>
<comment type="caution">
    <text evidence="2">The sequence shown here is derived from an EMBL/GenBank/DDBJ whole genome shotgun (WGS) entry which is preliminary data.</text>
</comment>
<sequence>MHIPLITKRGVDRTKLLCIEKSSSIIGKLKEDIFLQLYCSVVFLNSSEEGRPFHGEKMKALLSSPFHGLHSHLLHVCFIAPFLHAFALTFVLLMKCGSDGWKPSLS</sequence>
<organism evidence="2 3">
    <name type="scientific">Gossypium anomalum</name>
    <dbReference type="NCBI Taxonomy" id="47600"/>
    <lineage>
        <taxon>Eukaryota</taxon>
        <taxon>Viridiplantae</taxon>
        <taxon>Streptophyta</taxon>
        <taxon>Embryophyta</taxon>
        <taxon>Tracheophyta</taxon>
        <taxon>Spermatophyta</taxon>
        <taxon>Magnoliopsida</taxon>
        <taxon>eudicotyledons</taxon>
        <taxon>Gunneridae</taxon>
        <taxon>Pentapetalae</taxon>
        <taxon>rosids</taxon>
        <taxon>malvids</taxon>
        <taxon>Malvales</taxon>
        <taxon>Malvaceae</taxon>
        <taxon>Malvoideae</taxon>
        <taxon>Gossypium</taxon>
    </lineage>
</organism>
<proteinExistence type="predicted"/>
<dbReference type="EMBL" id="JAHUZN010000009">
    <property type="protein sequence ID" value="KAG8484005.1"/>
    <property type="molecule type" value="Genomic_DNA"/>
</dbReference>